<comment type="caution">
    <text evidence="2">The sequence shown here is derived from an EMBL/GenBank/DDBJ whole genome shotgun (WGS) entry which is preliminary data.</text>
</comment>
<gene>
    <name evidence="2" type="ORF">JOF46_000571</name>
</gene>
<dbReference type="Pfam" id="PF03625">
    <property type="entry name" value="DUF302"/>
    <property type="match status" value="1"/>
</dbReference>
<sequence>MAKTKDALGRQGFGALTEIDVHAVLGANICPESADRIGRYLVLGAWNPHLANRGLLTEPMFGARLPLNGVIRRAADSTETTTETIDAQLLARISGNPAIREVATDADTRLKAALERLRGT</sequence>
<dbReference type="Gene3D" id="3.30.310.70">
    <property type="entry name" value="TT1751-like domain"/>
    <property type="match status" value="1"/>
</dbReference>
<reference evidence="2 3" key="1">
    <citation type="submission" date="2021-03" db="EMBL/GenBank/DDBJ databases">
        <title>Sequencing the genomes of 1000 actinobacteria strains.</title>
        <authorList>
            <person name="Klenk H.-P."/>
        </authorList>
    </citation>
    <scope>NUCLEOTIDE SEQUENCE [LARGE SCALE GENOMIC DNA]</scope>
    <source>
        <strain evidence="2 3">DSM 15454</strain>
    </source>
</reference>
<name>A0ABS4W8Y1_9MICC</name>
<dbReference type="SUPFAM" id="SSF103247">
    <property type="entry name" value="TT1751-like"/>
    <property type="match status" value="1"/>
</dbReference>
<feature type="domain" description="DUF302" evidence="1">
    <location>
        <begin position="37"/>
        <end position="79"/>
    </location>
</feature>
<evidence type="ECO:0000259" key="1">
    <source>
        <dbReference type="Pfam" id="PF03625"/>
    </source>
</evidence>
<dbReference type="InterPro" id="IPR035923">
    <property type="entry name" value="TT1751-like_sf"/>
</dbReference>
<accession>A0ABS4W8Y1</accession>
<dbReference type="RefSeq" id="WP_342592340.1">
    <property type="nucleotide sequence ID" value="NZ_BAAAMI010000019.1"/>
</dbReference>
<dbReference type="Proteomes" id="UP000766570">
    <property type="component" value="Unassembled WGS sequence"/>
</dbReference>
<keyword evidence="3" id="KW-1185">Reference proteome</keyword>
<dbReference type="CDD" id="cd14797">
    <property type="entry name" value="DUF302"/>
    <property type="match status" value="1"/>
</dbReference>
<proteinExistence type="predicted"/>
<dbReference type="InterPro" id="IPR005180">
    <property type="entry name" value="DUF302"/>
</dbReference>
<dbReference type="EMBL" id="JAGIOE010000001">
    <property type="protein sequence ID" value="MBP2372659.1"/>
    <property type="molecule type" value="Genomic_DNA"/>
</dbReference>
<protein>
    <submittedName>
        <fullName evidence="2">Uncharacterized protein (DUF302 family)</fullName>
    </submittedName>
</protein>
<organism evidence="2 3">
    <name type="scientific">Paeniglutamicibacter psychrophenolicus</name>
    <dbReference type="NCBI Taxonomy" id="257454"/>
    <lineage>
        <taxon>Bacteria</taxon>
        <taxon>Bacillati</taxon>
        <taxon>Actinomycetota</taxon>
        <taxon>Actinomycetes</taxon>
        <taxon>Micrococcales</taxon>
        <taxon>Micrococcaceae</taxon>
        <taxon>Paeniglutamicibacter</taxon>
    </lineage>
</organism>
<evidence type="ECO:0000313" key="3">
    <source>
        <dbReference type="Proteomes" id="UP000766570"/>
    </source>
</evidence>
<evidence type="ECO:0000313" key="2">
    <source>
        <dbReference type="EMBL" id="MBP2372659.1"/>
    </source>
</evidence>